<dbReference type="CDD" id="cd05642">
    <property type="entry name" value="M28_like"/>
    <property type="match status" value="1"/>
</dbReference>
<keyword evidence="9 12" id="KW-0862">Zinc</keyword>
<name>A0A6A5QD50_AMPQU</name>
<dbReference type="GO" id="GO:0008235">
    <property type="term" value="F:metalloexopeptidase activity"/>
    <property type="evidence" value="ECO:0007669"/>
    <property type="project" value="InterPro"/>
</dbReference>
<evidence type="ECO:0000256" key="11">
    <source>
        <dbReference type="ARBA" id="ARBA00023180"/>
    </source>
</evidence>
<dbReference type="Proteomes" id="UP000800096">
    <property type="component" value="Unassembled WGS sequence"/>
</dbReference>
<accession>A0A6A5QD50</accession>
<protein>
    <recommendedName>
        <fullName evidence="12">Peptide hydrolase</fullName>
        <ecNumber evidence="12">3.4.-.-</ecNumber>
    </recommendedName>
</protein>
<dbReference type="SUPFAM" id="SSF53187">
    <property type="entry name" value="Zn-dependent exopeptidases"/>
    <property type="match status" value="1"/>
</dbReference>
<evidence type="ECO:0000256" key="5">
    <source>
        <dbReference type="ARBA" id="ARBA00022670"/>
    </source>
</evidence>
<keyword evidence="6 12" id="KW-0479">Metal-binding</keyword>
<keyword evidence="11" id="KW-0325">Glycoprotein</keyword>
<evidence type="ECO:0000313" key="15">
    <source>
        <dbReference type="Proteomes" id="UP000800096"/>
    </source>
</evidence>
<keyword evidence="5 12" id="KW-0645">Protease</keyword>
<evidence type="ECO:0000256" key="3">
    <source>
        <dbReference type="ARBA" id="ARBA00005634"/>
    </source>
</evidence>
<comment type="subcellular location">
    <subcellularLocation>
        <location evidence="2">Secreted</location>
    </subcellularLocation>
</comment>
<dbReference type="PANTHER" id="PTHR12147">
    <property type="entry name" value="METALLOPEPTIDASE M28 FAMILY MEMBER"/>
    <property type="match status" value="1"/>
</dbReference>
<dbReference type="EMBL" id="ML979139">
    <property type="protein sequence ID" value="KAF1912798.1"/>
    <property type="molecule type" value="Genomic_DNA"/>
</dbReference>
<sequence length="484" mass="52228">MRLRSTIAGIALLATVHAHDAHAGLLERDLAPPIATNDESYTNCANAAWPPSNVGVELVPQAPKEEVVSMLEEISPQNIEAVIEKLVSFGTRHTLATFNSSTRGIHAARDWIATEMQSYARQSDGRMAVEVQSYLQPIASRIPFPVIISNVVATIKGSETPEKVYVMTGHYDSRVTDVLNYEADSPGANDDASGTAIAMELARVLAKRQPKSTIILAAVAGEEQGLYGAGYLAGTLKNSSINVEGMLNCDIVGSSTGDRGQKDPYTIRAFAQGPPPSESATRAAQRLQIGGENDSPARELARFSAEVAGNNATGMNIAIIYRLDRFLRGGDHTPFLTAGYPAIRYTEPNENFAHQHQDLRTDNGTVYGDLIDFVDFEYTARVGKVNLATLWSLSEAPAMPRNVTVDTTVLDNDTRLKWLASNHSNVAGYEIVWRPVASSLWTHVVDVGNVGSVTLPLSKDNVIFGVRTVGSNGYKSPAVYPFPG</sequence>
<evidence type="ECO:0000256" key="8">
    <source>
        <dbReference type="ARBA" id="ARBA00022801"/>
    </source>
</evidence>
<evidence type="ECO:0000256" key="12">
    <source>
        <dbReference type="RuleBase" id="RU361240"/>
    </source>
</evidence>
<dbReference type="InterPro" id="IPR007484">
    <property type="entry name" value="Peptidase_M28"/>
</dbReference>
<dbReference type="GO" id="GO:0005576">
    <property type="term" value="C:extracellular region"/>
    <property type="evidence" value="ECO:0007669"/>
    <property type="project" value="UniProtKB-SubCell"/>
</dbReference>
<proteinExistence type="inferred from homology"/>
<feature type="chain" id="PRO_5025706208" description="Peptide hydrolase" evidence="12">
    <location>
        <begin position="19"/>
        <end position="484"/>
    </location>
</feature>
<dbReference type="SUPFAM" id="SSF49265">
    <property type="entry name" value="Fibronectin type III"/>
    <property type="match status" value="1"/>
</dbReference>
<evidence type="ECO:0000256" key="6">
    <source>
        <dbReference type="ARBA" id="ARBA00022723"/>
    </source>
</evidence>
<gene>
    <name evidence="14" type="ORF">BDU57DRAFT_335463</name>
</gene>
<dbReference type="Gene3D" id="3.40.630.10">
    <property type="entry name" value="Zn peptidases"/>
    <property type="match status" value="1"/>
</dbReference>
<evidence type="ECO:0000256" key="4">
    <source>
        <dbReference type="ARBA" id="ARBA00022525"/>
    </source>
</evidence>
<dbReference type="PROSITE" id="PS50853">
    <property type="entry name" value="FN3"/>
    <property type="match status" value="1"/>
</dbReference>
<organism evidence="14 15">
    <name type="scientific">Ampelomyces quisqualis</name>
    <name type="common">Powdery mildew agent</name>
    <dbReference type="NCBI Taxonomy" id="50730"/>
    <lineage>
        <taxon>Eukaryota</taxon>
        <taxon>Fungi</taxon>
        <taxon>Dikarya</taxon>
        <taxon>Ascomycota</taxon>
        <taxon>Pezizomycotina</taxon>
        <taxon>Dothideomycetes</taxon>
        <taxon>Pleosporomycetidae</taxon>
        <taxon>Pleosporales</taxon>
        <taxon>Pleosporineae</taxon>
        <taxon>Phaeosphaeriaceae</taxon>
        <taxon>Ampelomyces</taxon>
    </lineage>
</organism>
<evidence type="ECO:0000313" key="14">
    <source>
        <dbReference type="EMBL" id="KAF1912798.1"/>
    </source>
</evidence>
<keyword evidence="10 14" id="KW-0482">Metalloprotease</keyword>
<evidence type="ECO:0000256" key="2">
    <source>
        <dbReference type="ARBA" id="ARBA00004613"/>
    </source>
</evidence>
<dbReference type="GO" id="GO:0006508">
    <property type="term" value="P:proteolysis"/>
    <property type="evidence" value="ECO:0007669"/>
    <property type="project" value="UniProtKB-KW"/>
</dbReference>
<dbReference type="AlphaFoldDB" id="A0A6A5QD50"/>
<evidence type="ECO:0000256" key="1">
    <source>
        <dbReference type="ARBA" id="ARBA00001947"/>
    </source>
</evidence>
<comment type="similarity">
    <text evidence="3">Belongs to the peptidase M28 family. M28B subfamily.</text>
</comment>
<dbReference type="InterPro" id="IPR036116">
    <property type="entry name" value="FN3_sf"/>
</dbReference>
<keyword evidence="8 12" id="KW-0378">Hydrolase</keyword>
<dbReference type="CDD" id="cd00063">
    <property type="entry name" value="FN3"/>
    <property type="match status" value="1"/>
</dbReference>
<dbReference type="InterPro" id="IPR045175">
    <property type="entry name" value="M28_fam"/>
</dbReference>
<comment type="cofactor">
    <cofactor evidence="1">
        <name>Zn(2+)</name>
        <dbReference type="ChEBI" id="CHEBI:29105"/>
    </cofactor>
</comment>
<feature type="domain" description="Fibronectin type-III" evidence="13">
    <location>
        <begin position="399"/>
        <end position="484"/>
    </location>
</feature>
<dbReference type="EC" id="3.4.-.-" evidence="12"/>
<keyword evidence="7 12" id="KW-0732">Signal</keyword>
<dbReference type="GO" id="GO:0046872">
    <property type="term" value="F:metal ion binding"/>
    <property type="evidence" value="ECO:0007669"/>
    <property type="project" value="UniProtKB-KW"/>
</dbReference>
<evidence type="ECO:0000256" key="9">
    <source>
        <dbReference type="ARBA" id="ARBA00022833"/>
    </source>
</evidence>
<feature type="signal peptide" evidence="12">
    <location>
        <begin position="1"/>
        <end position="18"/>
    </location>
</feature>
<dbReference type="Pfam" id="PF04389">
    <property type="entry name" value="Peptidase_M28"/>
    <property type="match status" value="1"/>
</dbReference>
<dbReference type="PANTHER" id="PTHR12147:SF26">
    <property type="entry name" value="PEPTIDASE M28 DOMAIN-CONTAINING PROTEIN"/>
    <property type="match status" value="1"/>
</dbReference>
<keyword evidence="15" id="KW-1185">Reference proteome</keyword>
<dbReference type="OrthoDB" id="10013407at2759"/>
<keyword evidence="4" id="KW-0964">Secreted</keyword>
<evidence type="ECO:0000256" key="7">
    <source>
        <dbReference type="ARBA" id="ARBA00022729"/>
    </source>
</evidence>
<evidence type="ECO:0000256" key="10">
    <source>
        <dbReference type="ARBA" id="ARBA00023049"/>
    </source>
</evidence>
<evidence type="ECO:0000259" key="13">
    <source>
        <dbReference type="PROSITE" id="PS50853"/>
    </source>
</evidence>
<dbReference type="InterPro" id="IPR003961">
    <property type="entry name" value="FN3_dom"/>
</dbReference>
<reference evidence="14" key="1">
    <citation type="journal article" date="2020" name="Stud. Mycol.">
        <title>101 Dothideomycetes genomes: a test case for predicting lifestyles and emergence of pathogens.</title>
        <authorList>
            <person name="Haridas S."/>
            <person name="Albert R."/>
            <person name="Binder M."/>
            <person name="Bloem J."/>
            <person name="Labutti K."/>
            <person name="Salamov A."/>
            <person name="Andreopoulos B."/>
            <person name="Baker S."/>
            <person name="Barry K."/>
            <person name="Bills G."/>
            <person name="Bluhm B."/>
            <person name="Cannon C."/>
            <person name="Castanera R."/>
            <person name="Culley D."/>
            <person name="Daum C."/>
            <person name="Ezra D."/>
            <person name="Gonzalez J."/>
            <person name="Henrissat B."/>
            <person name="Kuo A."/>
            <person name="Liang C."/>
            <person name="Lipzen A."/>
            <person name="Lutzoni F."/>
            <person name="Magnuson J."/>
            <person name="Mondo S."/>
            <person name="Nolan M."/>
            <person name="Ohm R."/>
            <person name="Pangilinan J."/>
            <person name="Park H.-J."/>
            <person name="Ramirez L."/>
            <person name="Alfaro M."/>
            <person name="Sun H."/>
            <person name="Tritt A."/>
            <person name="Yoshinaga Y."/>
            <person name="Zwiers L.-H."/>
            <person name="Turgeon B."/>
            <person name="Goodwin S."/>
            <person name="Spatafora J."/>
            <person name="Crous P."/>
            <person name="Grigoriev I."/>
        </authorList>
    </citation>
    <scope>NUCLEOTIDE SEQUENCE</scope>
    <source>
        <strain evidence="14">HMLAC05119</strain>
    </source>
</reference>